<dbReference type="Pfam" id="PF14947">
    <property type="entry name" value="HTH_45"/>
    <property type="match status" value="1"/>
</dbReference>
<proteinExistence type="predicted"/>
<dbReference type="InterPro" id="IPR036390">
    <property type="entry name" value="WH_DNA-bd_sf"/>
</dbReference>
<sequence>MSVYRSQVKIVADVLSSINDGSEGQSGLGITRIIQKANLSYGRATKIVTRLVDSGLVEQITIDNNQRYVLSHKGIEYLRSHSDFADFAESFGMKL</sequence>
<dbReference type="EMBL" id="KF900562">
    <property type="protein sequence ID" value="AIE99395.1"/>
    <property type="molecule type" value="Genomic_DNA"/>
</dbReference>
<name>A0A075G5X1_9ARCH</name>
<feature type="domain" description="ArnR1-like winged helix-turn-helix" evidence="1">
    <location>
        <begin position="5"/>
        <end position="86"/>
    </location>
</feature>
<organism evidence="2">
    <name type="scientific">uncultured marine thaumarchaeote KM3_10_C07</name>
    <dbReference type="NCBI Taxonomy" id="1455986"/>
    <lineage>
        <taxon>Archaea</taxon>
        <taxon>Nitrososphaerota</taxon>
        <taxon>environmental samples</taxon>
    </lineage>
</organism>
<reference evidence="2" key="1">
    <citation type="journal article" date="2014" name="Genome Biol. Evol.">
        <title>Pangenome evidence for extensive interdomain horizontal transfer affecting lineage core and shell genes in uncultured planktonic thaumarchaeota and euryarchaeota.</title>
        <authorList>
            <person name="Deschamps P."/>
            <person name="Zivanovic Y."/>
            <person name="Moreira D."/>
            <person name="Rodriguez-Valera F."/>
            <person name="Lopez-Garcia P."/>
        </authorList>
    </citation>
    <scope>NUCLEOTIDE SEQUENCE</scope>
</reference>
<dbReference type="SUPFAM" id="SSF46785">
    <property type="entry name" value="Winged helix' DNA-binding domain"/>
    <property type="match status" value="1"/>
</dbReference>
<evidence type="ECO:0000259" key="1">
    <source>
        <dbReference type="Pfam" id="PF14947"/>
    </source>
</evidence>
<protein>
    <recommendedName>
        <fullName evidence="1">ArnR1-like winged helix-turn-helix domain-containing protein</fullName>
    </recommendedName>
</protein>
<evidence type="ECO:0000313" key="2">
    <source>
        <dbReference type="EMBL" id="AIE99395.1"/>
    </source>
</evidence>
<accession>A0A075G5X1</accession>
<dbReference type="InterPro" id="IPR036388">
    <property type="entry name" value="WH-like_DNA-bd_sf"/>
</dbReference>
<dbReference type="Gene3D" id="1.10.10.10">
    <property type="entry name" value="Winged helix-like DNA-binding domain superfamily/Winged helix DNA-binding domain"/>
    <property type="match status" value="1"/>
</dbReference>
<dbReference type="InterPro" id="IPR038723">
    <property type="entry name" value="ArnR1-like_HTH"/>
</dbReference>
<dbReference type="AlphaFoldDB" id="A0A075G5X1"/>